<accession>A0ACB6S726</accession>
<comment type="caution">
    <text evidence="1">The sequence shown here is derived from an EMBL/GenBank/DDBJ whole genome shotgun (WGS) entry which is preliminary data.</text>
</comment>
<reference evidence="1" key="1">
    <citation type="journal article" date="2020" name="Stud. Mycol.">
        <title>101 Dothideomycetes genomes: a test case for predicting lifestyles and emergence of pathogens.</title>
        <authorList>
            <person name="Haridas S."/>
            <person name="Albert R."/>
            <person name="Binder M."/>
            <person name="Bloem J."/>
            <person name="Labutti K."/>
            <person name="Salamov A."/>
            <person name="Andreopoulos B."/>
            <person name="Baker S."/>
            <person name="Barry K."/>
            <person name="Bills G."/>
            <person name="Bluhm B."/>
            <person name="Cannon C."/>
            <person name="Castanera R."/>
            <person name="Culley D."/>
            <person name="Daum C."/>
            <person name="Ezra D."/>
            <person name="Gonzalez J."/>
            <person name="Henrissat B."/>
            <person name="Kuo A."/>
            <person name="Liang C."/>
            <person name="Lipzen A."/>
            <person name="Lutzoni F."/>
            <person name="Magnuson J."/>
            <person name="Mondo S."/>
            <person name="Nolan M."/>
            <person name="Ohm R."/>
            <person name="Pangilinan J."/>
            <person name="Park H.-J."/>
            <person name="Ramirez L."/>
            <person name="Alfaro M."/>
            <person name="Sun H."/>
            <person name="Tritt A."/>
            <person name="Yoshinaga Y."/>
            <person name="Zwiers L.-H."/>
            <person name="Turgeon B."/>
            <person name="Goodwin S."/>
            <person name="Spatafora J."/>
            <person name="Crous P."/>
            <person name="Grigoriev I."/>
        </authorList>
    </citation>
    <scope>NUCLEOTIDE SEQUENCE</scope>
    <source>
        <strain evidence="1">CBS 525.71</strain>
    </source>
</reference>
<evidence type="ECO:0000313" key="2">
    <source>
        <dbReference type="Proteomes" id="UP000799754"/>
    </source>
</evidence>
<sequence>MKPQWASARSDPRTVDLSDEMPELFETYSHTSFYDYLPGRYKEFASTGGLHSRDPIEQKIAIAQGFPSRGPSENSPDKSGHSAGGAVAQIFYAMSMSCLYNVADATTGFKQVHCITFGTRPLASVALHDQQLGQRPKPGRFWSVISEGDPVPQAQEEFLKNLIEVYVLKRSDLKNRYPGDVTIPGGHFRASGKKDGVGAYTTLSSTLETKLFGNAFAHSCELYK</sequence>
<protein>
    <submittedName>
        <fullName evidence="1">Uncharacterized protein</fullName>
    </submittedName>
</protein>
<organism evidence="1 2">
    <name type="scientific">Macroventuria anomochaeta</name>
    <dbReference type="NCBI Taxonomy" id="301207"/>
    <lineage>
        <taxon>Eukaryota</taxon>
        <taxon>Fungi</taxon>
        <taxon>Dikarya</taxon>
        <taxon>Ascomycota</taxon>
        <taxon>Pezizomycotina</taxon>
        <taxon>Dothideomycetes</taxon>
        <taxon>Pleosporomycetidae</taxon>
        <taxon>Pleosporales</taxon>
        <taxon>Pleosporineae</taxon>
        <taxon>Didymellaceae</taxon>
        <taxon>Macroventuria</taxon>
    </lineage>
</organism>
<name>A0ACB6S726_9PLEO</name>
<proteinExistence type="predicted"/>
<dbReference type="EMBL" id="MU006708">
    <property type="protein sequence ID" value="KAF2630060.1"/>
    <property type="molecule type" value="Genomic_DNA"/>
</dbReference>
<keyword evidence="2" id="KW-1185">Reference proteome</keyword>
<dbReference type="Proteomes" id="UP000799754">
    <property type="component" value="Unassembled WGS sequence"/>
</dbReference>
<gene>
    <name evidence="1" type="ORF">BU25DRAFT_485241</name>
</gene>
<evidence type="ECO:0000313" key="1">
    <source>
        <dbReference type="EMBL" id="KAF2630060.1"/>
    </source>
</evidence>